<dbReference type="EMBL" id="CAJOBR010004884">
    <property type="protein sequence ID" value="CAF4799141.1"/>
    <property type="molecule type" value="Genomic_DNA"/>
</dbReference>
<dbReference type="Pfam" id="PF03446">
    <property type="entry name" value="NAD_binding_2"/>
    <property type="match status" value="1"/>
</dbReference>
<feature type="domain" description="6-phosphogluconate dehydrogenase NADP-binding" evidence="1">
    <location>
        <begin position="10"/>
        <end position="90"/>
    </location>
</feature>
<comment type="caution">
    <text evidence="2">The sequence shown here is derived from an EMBL/GenBank/DDBJ whole genome shotgun (WGS) entry which is preliminary data.</text>
</comment>
<protein>
    <recommendedName>
        <fullName evidence="1">6-phosphogluconate dehydrogenase NADP-binding domain-containing protein</fullName>
    </recommendedName>
</protein>
<dbReference type="PRINTS" id="PR00076">
    <property type="entry name" value="6PGDHDRGNASE"/>
</dbReference>
<evidence type="ECO:0000313" key="2">
    <source>
        <dbReference type="EMBL" id="CAF4799141.1"/>
    </source>
</evidence>
<dbReference type="GO" id="GO:0004616">
    <property type="term" value="F:phosphogluconate dehydrogenase (decarboxylating) activity"/>
    <property type="evidence" value="ECO:0007669"/>
    <property type="project" value="InterPro"/>
</dbReference>
<dbReference type="SUPFAM" id="SSF51735">
    <property type="entry name" value="NAD(P)-binding Rossmann-fold domains"/>
    <property type="match status" value="1"/>
</dbReference>
<dbReference type="GO" id="GO:0050661">
    <property type="term" value="F:NADP binding"/>
    <property type="evidence" value="ECO:0007669"/>
    <property type="project" value="InterPro"/>
</dbReference>
<evidence type="ECO:0000259" key="1">
    <source>
        <dbReference type="Pfam" id="PF03446"/>
    </source>
</evidence>
<name>A0A821P9Y9_9BILA</name>
<dbReference type="Gene3D" id="3.40.50.720">
    <property type="entry name" value="NAD(P)-binding Rossmann-like Domain"/>
    <property type="match status" value="1"/>
</dbReference>
<evidence type="ECO:0000313" key="3">
    <source>
        <dbReference type="Proteomes" id="UP000663848"/>
    </source>
</evidence>
<sequence length="90" mass="9861">MAEDNKARADIGLIGLAVMGQNLILNMNDHDFTVACFNRTVSKVDHFLNNEAKGTKIIGAHSVEELVQLLKKPRRVMLLVQAGTAVDAFI</sequence>
<dbReference type="Proteomes" id="UP000663848">
    <property type="component" value="Unassembled WGS sequence"/>
</dbReference>
<accession>A0A821P9Y9</accession>
<feature type="non-terminal residue" evidence="2">
    <location>
        <position position="90"/>
    </location>
</feature>
<proteinExistence type="predicted"/>
<dbReference type="InterPro" id="IPR006183">
    <property type="entry name" value="Pgluconate_DH"/>
</dbReference>
<dbReference type="AlphaFoldDB" id="A0A821P9Y9"/>
<organism evidence="2 3">
    <name type="scientific">Rotaria socialis</name>
    <dbReference type="NCBI Taxonomy" id="392032"/>
    <lineage>
        <taxon>Eukaryota</taxon>
        <taxon>Metazoa</taxon>
        <taxon>Spiralia</taxon>
        <taxon>Gnathifera</taxon>
        <taxon>Rotifera</taxon>
        <taxon>Eurotatoria</taxon>
        <taxon>Bdelloidea</taxon>
        <taxon>Philodinida</taxon>
        <taxon>Philodinidae</taxon>
        <taxon>Rotaria</taxon>
    </lineage>
</organism>
<reference evidence="2" key="1">
    <citation type="submission" date="2021-02" db="EMBL/GenBank/DDBJ databases">
        <authorList>
            <person name="Nowell W R."/>
        </authorList>
    </citation>
    <scope>NUCLEOTIDE SEQUENCE</scope>
</reference>
<dbReference type="InterPro" id="IPR006115">
    <property type="entry name" value="6PGDH_NADP-bd"/>
</dbReference>
<dbReference type="InterPro" id="IPR036291">
    <property type="entry name" value="NAD(P)-bd_dom_sf"/>
</dbReference>
<dbReference type="PANTHER" id="PTHR11811">
    <property type="entry name" value="6-PHOSPHOGLUCONATE DEHYDROGENASE"/>
    <property type="match status" value="1"/>
</dbReference>
<gene>
    <name evidence="2" type="ORF">QYT958_LOCUS23762</name>
</gene>